<protein>
    <submittedName>
        <fullName evidence="2">Metal-sulfur cluster biosynthetic enzyme</fullName>
    </submittedName>
</protein>
<proteinExistence type="predicted"/>
<keyword evidence="3" id="KW-1185">Reference proteome</keyword>
<dbReference type="EMBL" id="FOHQ01000003">
    <property type="protein sequence ID" value="SES87555.1"/>
    <property type="molecule type" value="Genomic_DNA"/>
</dbReference>
<dbReference type="PANTHER" id="PTHR42831:SF1">
    <property type="entry name" value="FE-S PROTEIN MATURATION AUXILIARY FACTOR YITW"/>
    <property type="match status" value="1"/>
</dbReference>
<dbReference type="Gene3D" id="3.30.300.130">
    <property type="entry name" value="Fe-S cluster assembly (FSCA)"/>
    <property type="match status" value="1"/>
</dbReference>
<dbReference type="Pfam" id="PF01883">
    <property type="entry name" value="FeS_assembly_P"/>
    <property type="match status" value="1"/>
</dbReference>
<feature type="domain" description="MIP18 family-like" evidence="1">
    <location>
        <begin position="4"/>
        <end position="76"/>
    </location>
</feature>
<evidence type="ECO:0000259" key="1">
    <source>
        <dbReference type="Pfam" id="PF01883"/>
    </source>
</evidence>
<organism evidence="2 3">
    <name type="scientific">Methanococcoides vulcani</name>
    <dbReference type="NCBI Taxonomy" id="1353158"/>
    <lineage>
        <taxon>Archaea</taxon>
        <taxon>Methanobacteriati</taxon>
        <taxon>Methanobacteriota</taxon>
        <taxon>Stenosarchaea group</taxon>
        <taxon>Methanomicrobia</taxon>
        <taxon>Methanosarcinales</taxon>
        <taxon>Methanosarcinaceae</taxon>
        <taxon>Methanococcoides</taxon>
    </lineage>
</organism>
<evidence type="ECO:0000313" key="2">
    <source>
        <dbReference type="EMBL" id="SES87555.1"/>
    </source>
</evidence>
<dbReference type="InterPro" id="IPR034904">
    <property type="entry name" value="FSCA_dom_sf"/>
</dbReference>
<dbReference type="Proteomes" id="UP000243338">
    <property type="component" value="Unassembled WGS sequence"/>
</dbReference>
<dbReference type="InterPro" id="IPR002744">
    <property type="entry name" value="MIP18-like"/>
</dbReference>
<reference evidence="3" key="1">
    <citation type="submission" date="2016-10" db="EMBL/GenBank/DDBJ databases">
        <authorList>
            <person name="Varghese N."/>
            <person name="Submissions S."/>
        </authorList>
    </citation>
    <scope>NUCLEOTIDE SEQUENCE [LARGE SCALE GENOMIC DNA]</scope>
    <source>
        <strain evidence="3">SLH 33</strain>
    </source>
</reference>
<dbReference type="OrthoDB" id="371709at2157"/>
<dbReference type="SUPFAM" id="SSF117916">
    <property type="entry name" value="Fe-S cluster assembly (FSCA) domain-like"/>
    <property type="match status" value="1"/>
</dbReference>
<dbReference type="STRING" id="1353158.SAMN04488587_1414"/>
<dbReference type="InterPro" id="IPR052339">
    <property type="entry name" value="Fe-S_Maturation_MIP18"/>
</dbReference>
<gene>
    <name evidence="2" type="ORF">SAMN04488587_1414</name>
</gene>
<dbReference type="PANTHER" id="PTHR42831">
    <property type="entry name" value="FE-S PROTEIN MATURATION AUXILIARY FACTOR YITW"/>
    <property type="match status" value="1"/>
</dbReference>
<name>A0A1I0A0F5_9EURY</name>
<dbReference type="RefSeq" id="WP_091689901.1">
    <property type="nucleotide sequence ID" value="NZ_CAAGSJ010000005.1"/>
</dbReference>
<sequence>MVTKEDVMEVLKKCYDPEIPINIVDLRLVYDVDVEGDQANIKMTLTTPGCPMAAMILDNIKQKVESIDGIKKAEIELVWDPPWTPDRISKNAKND</sequence>
<accession>A0A1I0A0F5</accession>
<evidence type="ECO:0000313" key="3">
    <source>
        <dbReference type="Proteomes" id="UP000243338"/>
    </source>
</evidence>
<dbReference type="AlphaFoldDB" id="A0A1I0A0F5"/>